<proteinExistence type="predicted"/>
<name>A0ABX1N751_9RHOO</name>
<evidence type="ECO:0000256" key="1">
    <source>
        <dbReference type="SAM" id="Phobius"/>
    </source>
</evidence>
<dbReference type="InterPro" id="IPR012902">
    <property type="entry name" value="N_methyl_site"/>
</dbReference>
<organism evidence="2 3">
    <name type="scientific">Aromatoleum buckelii</name>
    <dbReference type="NCBI Taxonomy" id="200254"/>
    <lineage>
        <taxon>Bacteria</taxon>
        <taxon>Pseudomonadati</taxon>
        <taxon>Pseudomonadota</taxon>
        <taxon>Betaproteobacteria</taxon>
        <taxon>Rhodocyclales</taxon>
        <taxon>Rhodocyclaceae</taxon>
        <taxon>Aromatoleum</taxon>
    </lineage>
</organism>
<dbReference type="PROSITE" id="PS00409">
    <property type="entry name" value="PROKAR_NTER_METHYL"/>
    <property type="match status" value="1"/>
</dbReference>
<dbReference type="EMBL" id="WTVH01000046">
    <property type="protein sequence ID" value="NMF95075.1"/>
    <property type="molecule type" value="Genomic_DNA"/>
</dbReference>
<dbReference type="RefSeq" id="WP_169200277.1">
    <property type="nucleotide sequence ID" value="NZ_WTVH02000009.1"/>
</dbReference>
<feature type="transmembrane region" description="Helical" evidence="1">
    <location>
        <begin position="12"/>
        <end position="39"/>
    </location>
</feature>
<accession>A0ABX1N751</accession>
<keyword evidence="3" id="KW-1185">Reference proteome</keyword>
<dbReference type="Pfam" id="PF07963">
    <property type="entry name" value="N_methyl"/>
    <property type="match status" value="1"/>
</dbReference>
<dbReference type="Proteomes" id="UP000601990">
    <property type="component" value="Unassembled WGS sequence"/>
</dbReference>
<evidence type="ECO:0000313" key="2">
    <source>
        <dbReference type="EMBL" id="NMF95075.1"/>
    </source>
</evidence>
<keyword evidence="1" id="KW-0472">Membrane</keyword>
<keyword evidence="1" id="KW-0812">Transmembrane</keyword>
<comment type="caution">
    <text evidence="2">The sequence shown here is derived from an EMBL/GenBank/DDBJ whole genome shotgun (WGS) entry which is preliminary data.</text>
</comment>
<reference evidence="2" key="1">
    <citation type="submission" date="2019-12" db="EMBL/GenBank/DDBJ databases">
        <title>Comparative genomics gives insights into the taxonomy of the Azoarcus-Aromatoleum group and reveals separate origins of nif in the plant-associated Azoarcus and non-plant-associated Aromatoleum sub-groups.</title>
        <authorList>
            <person name="Lafos M."/>
            <person name="Maluk M."/>
            <person name="Batista M."/>
            <person name="Junghare M."/>
            <person name="Carmona M."/>
            <person name="Faoro H."/>
            <person name="Cruz L.M."/>
            <person name="Battistoni F."/>
            <person name="De Souza E."/>
            <person name="Pedrosa F."/>
            <person name="Chen W.-M."/>
            <person name="Poole P.S."/>
            <person name="Dixon R.A."/>
            <person name="James E.K."/>
        </authorList>
    </citation>
    <scope>NUCLEOTIDE SEQUENCE</scope>
    <source>
        <strain evidence="2">U120</strain>
    </source>
</reference>
<gene>
    <name evidence="2" type="ORF">GO608_17325</name>
</gene>
<keyword evidence="1" id="KW-1133">Transmembrane helix</keyword>
<evidence type="ECO:0000313" key="3">
    <source>
        <dbReference type="Proteomes" id="UP000601990"/>
    </source>
</evidence>
<protein>
    <submittedName>
        <fullName evidence="2">Prepilin-type cleavage/methylation domain-containing protein</fullName>
    </submittedName>
</protein>
<sequence length="245" mass="26954">MLKPQRSTQKGLSLVELMVGVTVGLVVMTGITTFFVNYLQNNRQLIQMARLDQEMRTAMDIVARDIKRMGYKRDVHLDILNLTQDSSSRAATFPIFLNPQADISGSEIKFWYDENSDDTLDTGATTEQHGYRLDSNTLQRRDGGTWQAITDPNVTQITEFALSRTYRCIDIDGDDPANGGPAVCAGTPPTPSKSHDGAHFVTEIAITMSGQLKADSAVKRTLNERVRVRADIFKGGAAESTPPAT</sequence>